<dbReference type="Proteomes" id="UP000518288">
    <property type="component" value="Unassembled WGS sequence"/>
</dbReference>
<sequence>MALTLVKNIGLSDAATTTRTSSVCEPTTAASKLQLMMTGNWFACTSANGGTSWTQVDPFTRFPASAGGFCCDQVVLFHPQHRIWIWLLQYSAGAGGGNLFRLAISREASFGSWYYWDFRPTDLNASWTTTWFDYPDMAFTNQQLFITFNAFIGNAWQRSVVFRLPLTALASGTGLSYRWWTTTTNGSIRLCRGATSVMYMGSHNSLSQMRVYQWPDTAVSISSSTVNVRAWSAGTYSAPGPGGVNWLNRLDPRVTGAWVGAGVIGFMWSANRDASHPLPYIRVVRLNEASKALLNEPDIWSNNAAWAYPAAAANAQGQVGFAAFYGGGAIHPGHVVGIQTAAGWQTTLTRTSTHGPADQAWGDYLSVLAHHDQSSQWVASGYTLQGGNARQNIEPRHVQFRA</sequence>
<comment type="caution">
    <text evidence="1">The sequence shown here is derived from an EMBL/GenBank/DDBJ whole genome shotgun (WGS) entry which is preliminary data.</text>
</comment>
<evidence type="ECO:0000313" key="2">
    <source>
        <dbReference type="Proteomes" id="UP000518288"/>
    </source>
</evidence>
<dbReference type="EMBL" id="JACCFH010000001">
    <property type="protein sequence ID" value="NYG35285.1"/>
    <property type="molecule type" value="Genomic_DNA"/>
</dbReference>
<organism evidence="1 2">
    <name type="scientific">Sphaerotilus montanus</name>
    <dbReference type="NCBI Taxonomy" id="522889"/>
    <lineage>
        <taxon>Bacteria</taxon>
        <taxon>Pseudomonadati</taxon>
        <taxon>Pseudomonadota</taxon>
        <taxon>Betaproteobacteria</taxon>
        <taxon>Burkholderiales</taxon>
        <taxon>Sphaerotilaceae</taxon>
        <taxon>Sphaerotilus</taxon>
    </lineage>
</organism>
<gene>
    <name evidence="1" type="ORF">BDD16_004271</name>
</gene>
<accession>A0A7Y9R4V6</accession>
<proteinExistence type="predicted"/>
<dbReference type="AlphaFoldDB" id="A0A7Y9R4V6"/>
<name>A0A7Y9R4V6_9BURK</name>
<dbReference type="RefSeq" id="WP_179635824.1">
    <property type="nucleotide sequence ID" value="NZ_JACCFH010000001.1"/>
</dbReference>
<reference evidence="1 2" key="1">
    <citation type="submission" date="2020-07" db="EMBL/GenBank/DDBJ databases">
        <title>Genomic Encyclopedia of Archaeal and Bacterial Type Strains, Phase II (KMG-II): from individual species to whole genera.</title>
        <authorList>
            <person name="Goeker M."/>
        </authorList>
    </citation>
    <scope>NUCLEOTIDE SEQUENCE [LARGE SCALE GENOMIC DNA]</scope>
    <source>
        <strain evidence="1 2">DSM 21226</strain>
    </source>
</reference>
<evidence type="ECO:0000313" key="1">
    <source>
        <dbReference type="EMBL" id="NYG35285.1"/>
    </source>
</evidence>
<keyword evidence="2" id="KW-1185">Reference proteome</keyword>
<protein>
    <submittedName>
        <fullName evidence="1">Uncharacterized protein</fullName>
    </submittedName>
</protein>